<reference evidence="2 3" key="1">
    <citation type="submission" date="2021-06" db="EMBL/GenBank/DDBJ databases">
        <authorList>
            <person name="Palmer J.M."/>
        </authorList>
    </citation>
    <scope>NUCLEOTIDE SEQUENCE [LARGE SCALE GENOMIC DNA]</scope>
    <source>
        <strain evidence="2 3">XC_2019</strain>
        <tissue evidence="2">Muscle</tissue>
    </source>
</reference>
<sequence>MYFVFAVVQVQVKVEEMETHIESPHRPQQALLRAVKQEEMEQQIESRLDQATQPSQVEDMTEDTSLRGNFRREITIHHSENKRQNQGLKNGSRENDSSLEEMGGVQH</sequence>
<evidence type="ECO:0000313" key="2">
    <source>
        <dbReference type="EMBL" id="MEQ2190869.1"/>
    </source>
</evidence>
<comment type="caution">
    <text evidence="2">The sequence shown here is derived from an EMBL/GenBank/DDBJ whole genome shotgun (WGS) entry which is preliminary data.</text>
</comment>
<accession>A0ABV0Q547</accession>
<feature type="region of interest" description="Disordered" evidence="1">
    <location>
        <begin position="41"/>
        <end position="107"/>
    </location>
</feature>
<dbReference type="Proteomes" id="UP001434883">
    <property type="component" value="Unassembled WGS sequence"/>
</dbReference>
<dbReference type="EMBL" id="JAHRIN010000275">
    <property type="protein sequence ID" value="MEQ2190869.1"/>
    <property type="molecule type" value="Genomic_DNA"/>
</dbReference>
<feature type="compositionally biased region" description="Basic and acidic residues" evidence="1">
    <location>
        <begin position="70"/>
        <end position="83"/>
    </location>
</feature>
<feature type="compositionally biased region" description="Polar residues" evidence="1">
    <location>
        <begin position="49"/>
        <end position="58"/>
    </location>
</feature>
<evidence type="ECO:0000313" key="3">
    <source>
        <dbReference type="Proteomes" id="UP001434883"/>
    </source>
</evidence>
<keyword evidence="3" id="KW-1185">Reference proteome</keyword>
<organism evidence="2 3">
    <name type="scientific">Xenoophorus captivus</name>
    <dbReference type="NCBI Taxonomy" id="1517983"/>
    <lineage>
        <taxon>Eukaryota</taxon>
        <taxon>Metazoa</taxon>
        <taxon>Chordata</taxon>
        <taxon>Craniata</taxon>
        <taxon>Vertebrata</taxon>
        <taxon>Euteleostomi</taxon>
        <taxon>Actinopterygii</taxon>
        <taxon>Neopterygii</taxon>
        <taxon>Teleostei</taxon>
        <taxon>Neoteleostei</taxon>
        <taxon>Acanthomorphata</taxon>
        <taxon>Ovalentaria</taxon>
        <taxon>Atherinomorphae</taxon>
        <taxon>Cyprinodontiformes</taxon>
        <taxon>Goodeidae</taxon>
        <taxon>Xenoophorus</taxon>
    </lineage>
</organism>
<evidence type="ECO:0000256" key="1">
    <source>
        <dbReference type="SAM" id="MobiDB-lite"/>
    </source>
</evidence>
<proteinExistence type="predicted"/>
<protein>
    <submittedName>
        <fullName evidence="2">Uncharacterized protein</fullName>
    </submittedName>
</protein>
<gene>
    <name evidence="2" type="ORF">XENOCAPTIV_013288</name>
</gene>
<name>A0ABV0Q547_9TELE</name>